<sequence length="389" mass="41726">MNAVGFKQTVFLVVCSVAISAVHTTYAQVPVIDGSRENTQQQTKNWYTRYTQDMRKLKSGSGGVTDSFVPGQESGSPDACSDAGMGGVSSVTGNSNVPQSRQEVADMVKRIAQEEGVDPHFALAIAQQESRFNQNARSPVGAIGVMQLMPGTAQELGVNPYDTEGNIRGGVRYLKQNVNKFGGRMDLTAAAYNAGPNRQSLREGRVPNIPETQDYVRKVSANYNSFKAKNGDLGPSGSETPQTVSGNGYGGCGEQLKKAWDRNTEAQQARAQVINDLVKKSLEANQKYNQASLEGVRSMSNSIKGADSSNQNPGFGAMTPLEIQCPPGVLNLGSTRCYSMPTVMSKDQVREWLAQLQRQAQASNGVATFDVQEGNTGGLVTIVETRPQG</sequence>
<evidence type="ECO:0000256" key="4">
    <source>
        <dbReference type="SAM" id="SignalP"/>
    </source>
</evidence>
<proteinExistence type="inferred from homology"/>
<dbReference type="Gene3D" id="1.10.530.10">
    <property type="match status" value="1"/>
</dbReference>
<feature type="compositionally biased region" description="Polar residues" evidence="3">
    <location>
        <begin position="89"/>
        <end position="99"/>
    </location>
</feature>
<evidence type="ECO:0000313" key="7">
    <source>
        <dbReference type="Proteomes" id="UP000232163"/>
    </source>
</evidence>
<dbReference type="PANTHER" id="PTHR37423">
    <property type="entry name" value="SOLUBLE LYTIC MUREIN TRANSGLYCOSYLASE-RELATED"/>
    <property type="match status" value="1"/>
</dbReference>
<dbReference type="SUPFAM" id="SSF53955">
    <property type="entry name" value="Lysozyme-like"/>
    <property type="match status" value="1"/>
</dbReference>
<feature type="signal peptide" evidence="4">
    <location>
        <begin position="1"/>
        <end position="27"/>
    </location>
</feature>
<evidence type="ECO:0000313" key="6">
    <source>
        <dbReference type="EMBL" id="PIO43394.1"/>
    </source>
</evidence>
<dbReference type="KEGG" id="pht:BLM14_19890"/>
<protein>
    <recommendedName>
        <fullName evidence="5">Transglycosylase SLT domain-containing protein</fullName>
    </recommendedName>
</protein>
<dbReference type="PANTHER" id="PTHR37423:SF2">
    <property type="entry name" value="MEMBRANE-BOUND LYTIC MUREIN TRANSGLYCOSYLASE C"/>
    <property type="match status" value="1"/>
</dbReference>
<comment type="caution">
    <text evidence="6">The sequence shown here is derived from an EMBL/GenBank/DDBJ whole genome shotgun (WGS) entry which is preliminary data.</text>
</comment>
<dbReference type="EMBL" id="MZMT01000040">
    <property type="protein sequence ID" value="PIO43394.1"/>
    <property type="molecule type" value="Genomic_DNA"/>
</dbReference>
<dbReference type="InterPro" id="IPR023346">
    <property type="entry name" value="Lysozyme-like_dom_sf"/>
</dbReference>
<comment type="similarity">
    <text evidence="2">Belongs to the virb1 family.</text>
</comment>
<gene>
    <name evidence="6" type="ORF">B5P45_17925</name>
</gene>
<feature type="domain" description="Transglycosylase SLT" evidence="5">
    <location>
        <begin position="107"/>
        <end position="200"/>
    </location>
</feature>
<dbReference type="AlphaFoldDB" id="A0A2N9VV76"/>
<feature type="region of interest" description="Disordered" evidence="3">
    <location>
        <begin position="72"/>
        <end position="99"/>
    </location>
</feature>
<evidence type="ECO:0000256" key="2">
    <source>
        <dbReference type="ARBA" id="ARBA00009387"/>
    </source>
</evidence>
<dbReference type="Pfam" id="PF01464">
    <property type="entry name" value="SLT"/>
    <property type="match status" value="1"/>
</dbReference>
<accession>A0A2N9VV76</accession>
<keyword evidence="7" id="KW-1185">Reference proteome</keyword>
<dbReference type="InterPro" id="IPR008258">
    <property type="entry name" value="Transglycosylase_SLT_dom_1"/>
</dbReference>
<comment type="similarity">
    <text evidence="1">Belongs to the transglycosylase Slt family.</text>
</comment>
<name>A0A2N9VV76_9HYPH</name>
<evidence type="ECO:0000256" key="1">
    <source>
        <dbReference type="ARBA" id="ARBA00007734"/>
    </source>
</evidence>
<organism evidence="6 7">
    <name type="scientific">Phyllobacterium zundukense</name>
    <dbReference type="NCBI Taxonomy" id="1867719"/>
    <lineage>
        <taxon>Bacteria</taxon>
        <taxon>Pseudomonadati</taxon>
        <taxon>Pseudomonadota</taxon>
        <taxon>Alphaproteobacteria</taxon>
        <taxon>Hyphomicrobiales</taxon>
        <taxon>Phyllobacteriaceae</taxon>
        <taxon>Phyllobacterium</taxon>
    </lineage>
</organism>
<keyword evidence="4" id="KW-0732">Signal</keyword>
<reference evidence="6 7" key="1">
    <citation type="journal article" date="2017" name="Int J Environ Stud">
        <title>Does the Miocene-Pliocene relict legume Oxytropis triphylla form nitrogen-fixing nodules with a combination of bacterial strains?</title>
        <authorList>
            <person name="Safronova V."/>
            <person name="Belimov A."/>
            <person name="Sazanova A."/>
            <person name="Kuznetsova I."/>
            <person name="Popova J."/>
            <person name="Andronov E."/>
            <person name="Verkhozina A."/>
            <person name="Tikhonovich I."/>
        </authorList>
    </citation>
    <scope>NUCLEOTIDE SEQUENCE [LARGE SCALE GENOMIC DNA]</scope>
    <source>
        <strain evidence="6 7">Tri-38</strain>
    </source>
</reference>
<feature type="region of interest" description="Disordered" evidence="3">
    <location>
        <begin position="227"/>
        <end position="247"/>
    </location>
</feature>
<evidence type="ECO:0000256" key="3">
    <source>
        <dbReference type="SAM" id="MobiDB-lite"/>
    </source>
</evidence>
<dbReference type="CDD" id="cd00254">
    <property type="entry name" value="LT-like"/>
    <property type="match status" value="1"/>
</dbReference>
<evidence type="ECO:0000259" key="5">
    <source>
        <dbReference type="Pfam" id="PF01464"/>
    </source>
</evidence>
<dbReference type="Proteomes" id="UP000232163">
    <property type="component" value="Unassembled WGS sequence"/>
</dbReference>
<feature type="chain" id="PRO_5014938664" description="Transglycosylase SLT domain-containing protein" evidence="4">
    <location>
        <begin position="28"/>
        <end position="389"/>
    </location>
</feature>
<feature type="compositionally biased region" description="Polar residues" evidence="3">
    <location>
        <begin position="237"/>
        <end position="246"/>
    </location>
</feature>